<keyword evidence="3" id="KW-1185">Reference proteome</keyword>
<evidence type="ECO:0000313" key="2">
    <source>
        <dbReference type="EMBL" id="CAG8490296.1"/>
    </source>
</evidence>
<dbReference type="AlphaFoldDB" id="A0A9N8WHT9"/>
<feature type="region of interest" description="Disordered" evidence="1">
    <location>
        <begin position="1"/>
        <end position="31"/>
    </location>
</feature>
<evidence type="ECO:0000313" key="3">
    <source>
        <dbReference type="Proteomes" id="UP000789572"/>
    </source>
</evidence>
<comment type="caution">
    <text evidence="2">The sequence shown here is derived from an EMBL/GenBank/DDBJ whole genome shotgun (WGS) entry which is preliminary data.</text>
</comment>
<reference evidence="2" key="1">
    <citation type="submission" date="2021-06" db="EMBL/GenBank/DDBJ databases">
        <authorList>
            <person name="Kallberg Y."/>
            <person name="Tangrot J."/>
            <person name="Rosling A."/>
        </authorList>
    </citation>
    <scope>NUCLEOTIDE SEQUENCE</scope>
    <source>
        <strain evidence="2">IA702</strain>
    </source>
</reference>
<feature type="compositionally biased region" description="Polar residues" evidence="1">
    <location>
        <begin position="11"/>
        <end position="23"/>
    </location>
</feature>
<name>A0A9N8WHT9_9GLOM</name>
<protein>
    <submittedName>
        <fullName evidence="2">567_t:CDS:1</fullName>
    </submittedName>
</protein>
<dbReference type="EMBL" id="CAJVPJ010000172">
    <property type="protein sequence ID" value="CAG8490296.1"/>
    <property type="molecule type" value="Genomic_DNA"/>
</dbReference>
<sequence>MPLIHEHESYIPQNRQSRLQRSRGSPHYNHEVRSSHLFHLDRRHEEAVELHVTTYTTSDAIGVSEARSFGDGKDGNENDYLTVASPILDNKSIGYLSDEMGHKLLTSND</sequence>
<evidence type="ECO:0000256" key="1">
    <source>
        <dbReference type="SAM" id="MobiDB-lite"/>
    </source>
</evidence>
<dbReference type="Proteomes" id="UP000789572">
    <property type="component" value="Unassembled WGS sequence"/>
</dbReference>
<gene>
    <name evidence="2" type="ORF">POCULU_LOCUS2031</name>
</gene>
<accession>A0A9N8WHT9</accession>
<organism evidence="2 3">
    <name type="scientific">Paraglomus occultum</name>
    <dbReference type="NCBI Taxonomy" id="144539"/>
    <lineage>
        <taxon>Eukaryota</taxon>
        <taxon>Fungi</taxon>
        <taxon>Fungi incertae sedis</taxon>
        <taxon>Mucoromycota</taxon>
        <taxon>Glomeromycotina</taxon>
        <taxon>Glomeromycetes</taxon>
        <taxon>Paraglomerales</taxon>
        <taxon>Paraglomeraceae</taxon>
        <taxon>Paraglomus</taxon>
    </lineage>
</organism>
<proteinExistence type="predicted"/>